<dbReference type="InterPro" id="IPR038765">
    <property type="entry name" value="Papain-like_cys_pep_sf"/>
</dbReference>
<protein>
    <submittedName>
        <fullName evidence="1">Uncharacterized protein</fullName>
    </submittedName>
</protein>
<proteinExistence type="predicted"/>
<dbReference type="RefSeq" id="WP_047809576.1">
    <property type="nucleotide sequence ID" value="NZ_LDZY01000005.1"/>
</dbReference>
<dbReference type="STRING" id="476652.DEAC_c16900"/>
<sequence>MKPGNFILVQGSGPISDGIAFFERSGFTHAALVSGESTILEATPNGIEENPISYERYAVFEFIDATDEQLKGMVDFGRSRLGEGYSYRQDAGFAVNGILEEMGFERIPGLLAEKKKIVCSAFVDLCARSQRLVARPDRKPGDVTPPGLSYSSKVRFTENHNLWEL</sequence>
<organism evidence="1 2">
    <name type="scientific">Desulfosporosinus acididurans</name>
    <dbReference type="NCBI Taxonomy" id="476652"/>
    <lineage>
        <taxon>Bacteria</taxon>
        <taxon>Bacillati</taxon>
        <taxon>Bacillota</taxon>
        <taxon>Clostridia</taxon>
        <taxon>Eubacteriales</taxon>
        <taxon>Desulfitobacteriaceae</taxon>
        <taxon>Desulfosporosinus</taxon>
    </lineage>
</organism>
<dbReference type="Proteomes" id="UP000036356">
    <property type="component" value="Unassembled WGS sequence"/>
</dbReference>
<keyword evidence="2" id="KW-1185">Reference proteome</keyword>
<evidence type="ECO:0000313" key="2">
    <source>
        <dbReference type="Proteomes" id="UP000036356"/>
    </source>
</evidence>
<dbReference type="SUPFAM" id="SSF54001">
    <property type="entry name" value="Cysteine proteinases"/>
    <property type="match status" value="1"/>
</dbReference>
<reference evidence="1 2" key="1">
    <citation type="submission" date="2015-06" db="EMBL/GenBank/DDBJ databases">
        <title>Draft genome of the moderately acidophilic sulfate reducer Candidatus Desulfosporosinus acididurans strain M1.</title>
        <authorList>
            <person name="Poehlein A."/>
            <person name="Petzsch P."/>
            <person name="Johnson B.D."/>
            <person name="Schloemann M."/>
            <person name="Daniel R."/>
            <person name="Muehling M."/>
        </authorList>
    </citation>
    <scope>NUCLEOTIDE SEQUENCE [LARGE SCALE GENOMIC DNA]</scope>
    <source>
        <strain evidence="1 2">M1</strain>
    </source>
</reference>
<gene>
    <name evidence="1" type="ORF">DEAC_c16900</name>
</gene>
<name>A0A0J1INP1_9FIRM</name>
<comment type="caution">
    <text evidence="1">The sequence shown here is derived from an EMBL/GenBank/DDBJ whole genome shotgun (WGS) entry which is preliminary data.</text>
</comment>
<dbReference type="PATRIC" id="fig|476652.3.peg.1747"/>
<evidence type="ECO:0000313" key="1">
    <source>
        <dbReference type="EMBL" id="KLU66291.1"/>
    </source>
</evidence>
<dbReference type="Gene3D" id="3.90.1720.10">
    <property type="entry name" value="endopeptidase domain like (from Nostoc punctiforme)"/>
    <property type="match status" value="1"/>
</dbReference>
<dbReference type="AlphaFoldDB" id="A0A0J1INP1"/>
<accession>A0A0J1INP1</accession>
<dbReference type="EMBL" id="LDZY01000005">
    <property type="protein sequence ID" value="KLU66291.1"/>
    <property type="molecule type" value="Genomic_DNA"/>
</dbReference>